<keyword evidence="3" id="KW-1185">Reference proteome</keyword>
<dbReference type="GO" id="GO:0008835">
    <property type="term" value="F:diaminohydroxyphosphoribosylaminopyrimidine deaminase activity"/>
    <property type="evidence" value="ECO:0007669"/>
    <property type="project" value="TreeGrafter"/>
</dbReference>
<dbReference type="Pfam" id="PF00383">
    <property type="entry name" value="dCMP_cyt_deam_1"/>
    <property type="match status" value="1"/>
</dbReference>
<evidence type="ECO:0000259" key="1">
    <source>
        <dbReference type="PROSITE" id="PS51747"/>
    </source>
</evidence>
<evidence type="ECO:0000313" key="2">
    <source>
        <dbReference type="EMBL" id="SEN41366.1"/>
    </source>
</evidence>
<protein>
    <submittedName>
        <fullName evidence="2">Diaminohydroxyphosphoribosylaminopyrimidine deaminase</fullName>
    </submittedName>
</protein>
<dbReference type="PROSITE" id="PS51747">
    <property type="entry name" value="CYT_DCMP_DEAMINASES_2"/>
    <property type="match status" value="1"/>
</dbReference>
<name>A0A1H8GBD9_9ACTN</name>
<dbReference type="InterPro" id="IPR002125">
    <property type="entry name" value="CMP_dCMP_dom"/>
</dbReference>
<dbReference type="Proteomes" id="UP000198953">
    <property type="component" value="Unassembled WGS sequence"/>
</dbReference>
<dbReference type="AlphaFoldDB" id="A0A1H8GBD9"/>
<dbReference type="EMBL" id="FOBF01000026">
    <property type="protein sequence ID" value="SEN41366.1"/>
    <property type="molecule type" value="Genomic_DNA"/>
</dbReference>
<evidence type="ECO:0000313" key="3">
    <source>
        <dbReference type="Proteomes" id="UP000198953"/>
    </source>
</evidence>
<dbReference type="OrthoDB" id="9800865at2"/>
<accession>A0A1H8GBD9</accession>
<dbReference type="PANTHER" id="PTHR11079">
    <property type="entry name" value="CYTOSINE DEAMINASE FAMILY MEMBER"/>
    <property type="match status" value="1"/>
</dbReference>
<dbReference type="InterPro" id="IPR016193">
    <property type="entry name" value="Cytidine_deaminase-like"/>
</dbReference>
<dbReference type="SUPFAM" id="SSF53927">
    <property type="entry name" value="Cytidine deaminase-like"/>
    <property type="match status" value="1"/>
</dbReference>
<feature type="domain" description="CMP/dCMP-type deaminase" evidence="1">
    <location>
        <begin position="7"/>
        <end position="125"/>
    </location>
</feature>
<dbReference type="RefSeq" id="WP_091105193.1">
    <property type="nucleotide sequence ID" value="NZ_FOBF01000026.1"/>
</dbReference>
<gene>
    <name evidence="2" type="ORF">SAMN05660976_07504</name>
</gene>
<proteinExistence type="predicted"/>
<dbReference type="Gene3D" id="3.40.140.10">
    <property type="entry name" value="Cytidine Deaminase, domain 2"/>
    <property type="match status" value="1"/>
</dbReference>
<sequence>MTGTATEEDRQWLHEAIELSHQCPPSSTAFSVGAVIVDDQGNEISRGYSRETDAHVHAEESALAKVPTDDPRLKTATLYSSLEPCNQRRSRPRTCTQLILEAGIPRVVIAWKEPPTFVRDANGTEALTAAGITVITLPDLAEAARAANTHLLGKPSS</sequence>
<organism evidence="2 3">
    <name type="scientific">Nonomuraea pusilla</name>
    <dbReference type="NCBI Taxonomy" id="46177"/>
    <lineage>
        <taxon>Bacteria</taxon>
        <taxon>Bacillati</taxon>
        <taxon>Actinomycetota</taxon>
        <taxon>Actinomycetes</taxon>
        <taxon>Streptosporangiales</taxon>
        <taxon>Streptosporangiaceae</taxon>
        <taxon>Nonomuraea</taxon>
    </lineage>
</organism>
<dbReference type="PANTHER" id="PTHR11079:SF162">
    <property type="entry name" value="RIBOFLAVIN BIOSYNTHESIS PROTEIN PYRD, CHLOROPLASTIC"/>
    <property type="match status" value="1"/>
</dbReference>
<reference evidence="2 3" key="1">
    <citation type="submission" date="2016-10" db="EMBL/GenBank/DDBJ databases">
        <authorList>
            <person name="de Groot N.N."/>
        </authorList>
    </citation>
    <scope>NUCLEOTIDE SEQUENCE [LARGE SCALE GENOMIC DNA]</scope>
    <source>
        <strain evidence="2 3">DSM 43357</strain>
    </source>
</reference>
<dbReference type="STRING" id="46177.SAMN05660976_07504"/>